<accession>A0A7J7DE61</accession>
<evidence type="ECO:0000256" key="5">
    <source>
        <dbReference type="ARBA" id="ARBA00023242"/>
    </source>
</evidence>
<evidence type="ECO:0000256" key="3">
    <source>
        <dbReference type="ARBA" id="ARBA00023125"/>
    </source>
</evidence>
<keyword evidence="4" id="KW-0804">Transcription</keyword>
<feature type="region of interest" description="Disordered" evidence="6">
    <location>
        <begin position="1"/>
        <end position="20"/>
    </location>
</feature>
<comment type="subcellular location">
    <subcellularLocation>
        <location evidence="1">Nucleus</location>
    </subcellularLocation>
</comment>
<feature type="domain" description="MBD" evidence="7">
    <location>
        <begin position="33"/>
        <end position="108"/>
    </location>
</feature>
<dbReference type="EMBL" id="JAAARO010000007">
    <property type="protein sequence ID" value="KAF5744601.1"/>
    <property type="molecule type" value="Genomic_DNA"/>
</dbReference>
<keyword evidence="2" id="KW-0805">Transcription regulation</keyword>
<dbReference type="OrthoDB" id="10072024at2759"/>
<evidence type="ECO:0000256" key="2">
    <source>
        <dbReference type="ARBA" id="ARBA00023015"/>
    </source>
</evidence>
<dbReference type="AlphaFoldDB" id="A0A7J7DE61"/>
<evidence type="ECO:0000259" key="7">
    <source>
        <dbReference type="PROSITE" id="PS50982"/>
    </source>
</evidence>
<evidence type="ECO:0000256" key="4">
    <source>
        <dbReference type="ARBA" id="ARBA00023163"/>
    </source>
</evidence>
<organism evidence="8 9">
    <name type="scientific">Tripterygium wilfordii</name>
    <name type="common">Thunder God vine</name>
    <dbReference type="NCBI Taxonomy" id="458696"/>
    <lineage>
        <taxon>Eukaryota</taxon>
        <taxon>Viridiplantae</taxon>
        <taxon>Streptophyta</taxon>
        <taxon>Embryophyta</taxon>
        <taxon>Tracheophyta</taxon>
        <taxon>Spermatophyta</taxon>
        <taxon>Magnoliopsida</taxon>
        <taxon>eudicotyledons</taxon>
        <taxon>Gunneridae</taxon>
        <taxon>Pentapetalae</taxon>
        <taxon>rosids</taxon>
        <taxon>fabids</taxon>
        <taxon>Celastrales</taxon>
        <taxon>Celastraceae</taxon>
        <taxon>Tripterygium</taxon>
    </lineage>
</organism>
<reference evidence="8 9" key="1">
    <citation type="journal article" date="2020" name="Nat. Commun.">
        <title>Genome of Tripterygium wilfordii and identification of cytochrome P450 involved in triptolide biosynthesis.</title>
        <authorList>
            <person name="Tu L."/>
            <person name="Su P."/>
            <person name="Zhang Z."/>
            <person name="Gao L."/>
            <person name="Wang J."/>
            <person name="Hu T."/>
            <person name="Zhou J."/>
            <person name="Zhang Y."/>
            <person name="Zhao Y."/>
            <person name="Liu Y."/>
            <person name="Song Y."/>
            <person name="Tong Y."/>
            <person name="Lu Y."/>
            <person name="Yang J."/>
            <person name="Xu C."/>
            <person name="Jia M."/>
            <person name="Peters R.J."/>
            <person name="Huang L."/>
            <person name="Gao W."/>
        </authorList>
    </citation>
    <scope>NUCLEOTIDE SEQUENCE [LARGE SCALE GENOMIC DNA]</scope>
    <source>
        <strain evidence="9">cv. XIE 37</strain>
        <tissue evidence="8">Leaf</tissue>
    </source>
</reference>
<name>A0A7J7DE61_TRIWF</name>
<evidence type="ECO:0000313" key="8">
    <source>
        <dbReference type="EMBL" id="KAF5744601.1"/>
    </source>
</evidence>
<dbReference type="Pfam" id="PF01429">
    <property type="entry name" value="MBD"/>
    <property type="match status" value="1"/>
</dbReference>
<evidence type="ECO:0000313" key="9">
    <source>
        <dbReference type="Proteomes" id="UP000593562"/>
    </source>
</evidence>
<dbReference type="InParanoid" id="A0A7J7DE61"/>
<sequence>MTDSVNVEERRNPSLSKPFATVSGTTGSVARGVKAGAYPATSLPSGWLVEDRIRNNGATAGTVDKYYIDPVSGFKFRSKKEVFEFLETGTPRKKRKAGELSDADKNTSGGSVKRKSKKSDAKALNFDYGNVPEKVEWVLADSLQDSWTPYIGDVKVSEPRKREWMAAFASPMTKSGSGRTKI</sequence>
<dbReference type="Gene3D" id="3.30.890.10">
    <property type="entry name" value="Methyl-cpg-binding Protein 2, Chain A"/>
    <property type="match status" value="1"/>
</dbReference>
<proteinExistence type="predicted"/>
<dbReference type="GO" id="GO:0005634">
    <property type="term" value="C:nucleus"/>
    <property type="evidence" value="ECO:0007669"/>
    <property type="project" value="UniProtKB-SubCell"/>
</dbReference>
<evidence type="ECO:0000256" key="1">
    <source>
        <dbReference type="ARBA" id="ARBA00004123"/>
    </source>
</evidence>
<dbReference type="PROSITE" id="PS50982">
    <property type="entry name" value="MBD"/>
    <property type="match status" value="1"/>
</dbReference>
<dbReference type="FunCoup" id="A0A7J7DE61">
    <property type="interactions" value="1403"/>
</dbReference>
<feature type="region of interest" description="Disordered" evidence="6">
    <location>
        <begin position="90"/>
        <end position="120"/>
    </location>
</feature>
<gene>
    <name evidence="8" type="ORF">HS088_TW07G00176</name>
</gene>
<dbReference type="SUPFAM" id="SSF54171">
    <property type="entry name" value="DNA-binding domain"/>
    <property type="match status" value="1"/>
</dbReference>
<dbReference type="InterPro" id="IPR016177">
    <property type="entry name" value="DNA-bd_dom_sf"/>
</dbReference>
<dbReference type="PANTHER" id="PTHR12396">
    <property type="entry name" value="METHYL-CPG BINDING PROTEIN, MBD"/>
    <property type="match status" value="1"/>
</dbReference>
<keyword evidence="3" id="KW-0238">DNA-binding</keyword>
<comment type="caution">
    <text evidence="8">The sequence shown here is derived from an EMBL/GenBank/DDBJ whole genome shotgun (WGS) entry which is preliminary data.</text>
</comment>
<protein>
    <submittedName>
        <fullName evidence="8">Methyl-CPG-binding domain protein 5 putative isoform 1</fullName>
    </submittedName>
</protein>
<evidence type="ECO:0000256" key="6">
    <source>
        <dbReference type="SAM" id="MobiDB-lite"/>
    </source>
</evidence>
<dbReference type="Proteomes" id="UP000593562">
    <property type="component" value="Unassembled WGS sequence"/>
</dbReference>
<dbReference type="GO" id="GO:0003677">
    <property type="term" value="F:DNA binding"/>
    <property type="evidence" value="ECO:0007669"/>
    <property type="project" value="UniProtKB-KW"/>
</dbReference>
<keyword evidence="5" id="KW-0539">Nucleus</keyword>
<dbReference type="InterPro" id="IPR001739">
    <property type="entry name" value="Methyl_CpG_DNA-bd"/>
</dbReference>
<keyword evidence="9" id="KW-1185">Reference proteome</keyword>
<dbReference type="PANTHER" id="PTHR12396:SF46">
    <property type="entry name" value="METHYL-CPG-BINDING DOMAIN-CONTAINING PROTEIN 6"/>
    <property type="match status" value="1"/>
</dbReference>